<accession>N6W5X3</accession>
<dbReference type="HOGENOM" id="CLU_3148416_0_0_11"/>
<organism evidence="1 2">
    <name type="scientific">Schaalia cardiffensis F0333</name>
    <dbReference type="NCBI Taxonomy" id="888050"/>
    <lineage>
        <taxon>Bacteria</taxon>
        <taxon>Bacillati</taxon>
        <taxon>Actinomycetota</taxon>
        <taxon>Actinomycetes</taxon>
        <taxon>Actinomycetales</taxon>
        <taxon>Actinomycetaceae</taxon>
        <taxon>Schaalia</taxon>
    </lineage>
</organism>
<proteinExistence type="predicted"/>
<name>N6W5X3_9ACTO</name>
<keyword evidence="2" id="KW-1185">Reference proteome</keyword>
<dbReference type="Proteomes" id="UP000013015">
    <property type="component" value="Unassembled WGS sequence"/>
</dbReference>
<dbReference type="AlphaFoldDB" id="N6W5X3"/>
<protein>
    <submittedName>
        <fullName evidence="1">Uncharacterized protein</fullName>
    </submittedName>
</protein>
<reference evidence="1 2" key="1">
    <citation type="submission" date="2013-03" db="EMBL/GenBank/DDBJ databases">
        <title>Reference genome for the Human Microbiome Project.</title>
        <authorList>
            <person name="Aqrawi P."/>
            <person name="Ayvaz T."/>
            <person name="Bess C."/>
            <person name="Blankenburg K."/>
            <person name="Coyle M."/>
            <person name="Deng J."/>
            <person name="Forbes L."/>
            <person name="Fowler G."/>
            <person name="Francisco L."/>
            <person name="Fu Q."/>
            <person name="Gibbs R."/>
            <person name="Gross S."/>
            <person name="Gubbala S."/>
            <person name="Hale W."/>
            <person name="Hemphill L."/>
            <person name="Highlander S."/>
            <person name="Hirani K."/>
            <person name="Jackson L."/>
            <person name="Jakkamsetti A."/>
            <person name="Javaid M."/>
            <person name="Jayaseelan J.C."/>
            <person name="Jiang H."/>
            <person name="Joshi V."/>
            <person name="Korchina V."/>
            <person name="Kovar C."/>
            <person name="Lara F."/>
            <person name="Lee S."/>
            <person name="Liu Y."/>
            <person name="Mata R."/>
            <person name="Mathew T."/>
            <person name="Munidasa M."/>
            <person name="Muzny D."/>
            <person name="Nazareth L."/>
            <person name="Ngo R."/>
            <person name="Nguyen L."/>
            <person name="Nguyen N."/>
            <person name="Okwuonu G."/>
            <person name="Ongeri F."/>
            <person name="Palculict T."/>
            <person name="Patil S."/>
            <person name="Petrosino J."/>
            <person name="Pham C."/>
            <person name="Pham P."/>
            <person name="Pu L.-L."/>
            <person name="Qin X."/>
            <person name="Qu J."/>
            <person name="Reid J."/>
            <person name="Ross M."/>
            <person name="Ruth R."/>
            <person name="Saada N."/>
            <person name="San Lucas F."/>
            <person name="Santibanez J."/>
            <person name="Shang Y."/>
            <person name="Simmons D."/>
            <person name="Song X.-Z."/>
            <person name="Tang L.-Y."/>
            <person name="Thornton R."/>
            <person name="Warren J."/>
            <person name="Weissenberger G."/>
            <person name="Wilczek-Boney K."/>
            <person name="Worley K."/>
            <person name="Youmans B."/>
            <person name="Zhang J."/>
            <person name="Zhang L."/>
            <person name="Zhao Z."/>
            <person name="Zhou C."/>
            <person name="Zhu D."/>
            <person name="Zhu Y."/>
        </authorList>
    </citation>
    <scope>NUCLEOTIDE SEQUENCE [LARGE SCALE GENOMIC DNA]</scope>
    <source>
        <strain evidence="1 2">F0333</strain>
    </source>
</reference>
<dbReference type="STRING" id="888050.HMPREF9004_1396"/>
<gene>
    <name evidence="1" type="ORF">HMPREF9004_1396</name>
</gene>
<evidence type="ECO:0000313" key="2">
    <source>
        <dbReference type="Proteomes" id="UP000013015"/>
    </source>
</evidence>
<dbReference type="EMBL" id="AQHZ01000023">
    <property type="protein sequence ID" value="ENO17905.1"/>
    <property type="molecule type" value="Genomic_DNA"/>
</dbReference>
<comment type="caution">
    <text evidence="1">The sequence shown here is derived from an EMBL/GenBank/DDBJ whole genome shotgun (WGS) entry which is preliminary data.</text>
</comment>
<dbReference type="PATRIC" id="fig|888050.3.peg.1334"/>
<sequence length="48" mass="5591">MFSFKSMSQWACGAFTREIAESWGGGAISGEAPTIRKWRETRIRRKRR</sequence>
<evidence type="ECO:0000313" key="1">
    <source>
        <dbReference type="EMBL" id="ENO17905.1"/>
    </source>
</evidence>